<name>A0A652L777_9ACTN</name>
<proteinExistence type="predicted"/>
<dbReference type="GO" id="GO:0004386">
    <property type="term" value="F:helicase activity"/>
    <property type="evidence" value="ECO:0007669"/>
    <property type="project" value="UniProtKB-KW"/>
</dbReference>
<reference evidence="1" key="1">
    <citation type="submission" date="2018-10" db="EMBL/GenBank/DDBJ databases">
        <authorList>
            <person name="Hariharan J."/>
            <person name="Choudoir M.J."/>
            <person name="Diebold P."/>
            <person name="Panke-Buisse K."/>
            <person name="Campbell A.N."/>
            <person name="Buckley D.H."/>
        </authorList>
    </citation>
    <scope>NUCLEOTIDE SEQUENCE</scope>
    <source>
        <strain evidence="1">Gb1</strain>
    </source>
</reference>
<comment type="caution">
    <text evidence="1">The sequence shown here is derived from an EMBL/GenBank/DDBJ whole genome shotgun (WGS) entry which is preliminary data.</text>
</comment>
<keyword evidence="1" id="KW-0378">Hydrolase</keyword>
<evidence type="ECO:0000313" key="1">
    <source>
        <dbReference type="EMBL" id="TXS31932.1"/>
    </source>
</evidence>
<keyword evidence="1" id="KW-0347">Helicase</keyword>
<accession>A0A652L777</accession>
<keyword evidence="1" id="KW-0547">Nucleotide-binding</keyword>
<dbReference type="AlphaFoldDB" id="A0A652L777"/>
<dbReference type="EMBL" id="RDBM01000026">
    <property type="protein sequence ID" value="TXS31932.1"/>
    <property type="molecule type" value="Genomic_DNA"/>
</dbReference>
<organism evidence="1">
    <name type="scientific">Streptomyces sp. gb1(2016)</name>
    <dbReference type="NCBI Taxonomy" id="1828321"/>
    <lineage>
        <taxon>Bacteria</taxon>
        <taxon>Bacillati</taxon>
        <taxon>Actinomycetota</taxon>
        <taxon>Actinomycetes</taxon>
        <taxon>Kitasatosporales</taxon>
        <taxon>Streptomycetaceae</taxon>
        <taxon>Streptomyces</taxon>
    </lineage>
</organism>
<gene>
    <name evidence="1" type="ORF">EAO74_08170</name>
</gene>
<protein>
    <submittedName>
        <fullName evidence="1">Helicase</fullName>
    </submittedName>
</protein>
<keyword evidence="1" id="KW-0067">ATP-binding</keyword>
<sequence>MLPEQQRQVGLGLTPCSHSNTRRATLAADKLAVLAALGLQWAD</sequence>